<keyword evidence="2" id="KW-0812">Transmembrane</keyword>
<sequence>MQQPADLEMGAAPPSPPRYTPESEGMIAVAPSNLEVVPKREDSVSPLSTSERSGSSSSTYIHELDATPPPPAASSNKGNFLRERRKDIITMFLFFLVMIIVVIVIVIIERRNNQQPQNNQTNPSPATPSPSTTHLPTTLPLDCPALSNTHQTITLGSENYTFNLTCGMDISNQGKNDILATIAYSLHDCLQACASYNVKEGSGGRDHGCVAIEFHKEFAWSVETTYGNCWLKNSTVGEKVYEGQEEEIVG</sequence>
<gene>
    <name evidence="3" type="ORF">QBC38DRAFT_398704</name>
</gene>
<keyword evidence="2" id="KW-1133">Transmembrane helix</keyword>
<feature type="non-terminal residue" evidence="3">
    <location>
        <position position="250"/>
    </location>
</feature>
<keyword evidence="4" id="KW-1185">Reference proteome</keyword>
<comment type="caution">
    <text evidence="3">The sequence shown here is derived from an EMBL/GenBank/DDBJ whole genome shotgun (WGS) entry which is preliminary data.</text>
</comment>
<protein>
    <recommendedName>
        <fullName evidence="5">Apple domain-containing protein</fullName>
    </recommendedName>
</protein>
<evidence type="ECO:0008006" key="5">
    <source>
        <dbReference type="Google" id="ProtNLM"/>
    </source>
</evidence>
<reference evidence="3" key="2">
    <citation type="submission" date="2023-05" db="EMBL/GenBank/DDBJ databases">
        <authorList>
            <consortium name="Lawrence Berkeley National Laboratory"/>
            <person name="Steindorff A."/>
            <person name="Hensen N."/>
            <person name="Bonometti L."/>
            <person name="Westerberg I."/>
            <person name="Brannstrom I.O."/>
            <person name="Guillou S."/>
            <person name="Cros-Aarteil S."/>
            <person name="Calhoun S."/>
            <person name="Haridas S."/>
            <person name="Kuo A."/>
            <person name="Mondo S."/>
            <person name="Pangilinan J."/>
            <person name="Riley R."/>
            <person name="Labutti K."/>
            <person name="Andreopoulos B."/>
            <person name="Lipzen A."/>
            <person name="Chen C."/>
            <person name="Yanf M."/>
            <person name="Daum C."/>
            <person name="Ng V."/>
            <person name="Clum A."/>
            <person name="Ohm R."/>
            <person name="Martin F."/>
            <person name="Silar P."/>
            <person name="Natvig D."/>
            <person name="Lalanne C."/>
            <person name="Gautier V."/>
            <person name="Ament-Velasquez S.L."/>
            <person name="Kruys A."/>
            <person name="Hutchinson M.I."/>
            <person name="Powell A.J."/>
            <person name="Barry K."/>
            <person name="Miller A.N."/>
            <person name="Grigoriev I.V."/>
            <person name="Debuchy R."/>
            <person name="Gladieux P."/>
            <person name="Thoren M.H."/>
            <person name="Johannesson H."/>
        </authorList>
    </citation>
    <scope>NUCLEOTIDE SEQUENCE</scope>
    <source>
        <strain evidence="3">CBS 990.96</strain>
    </source>
</reference>
<keyword evidence="2" id="KW-0472">Membrane</keyword>
<accession>A0AAN7BI91</accession>
<proteinExistence type="predicted"/>
<organism evidence="3 4">
    <name type="scientific">Podospora fimiseda</name>
    <dbReference type="NCBI Taxonomy" id="252190"/>
    <lineage>
        <taxon>Eukaryota</taxon>
        <taxon>Fungi</taxon>
        <taxon>Dikarya</taxon>
        <taxon>Ascomycota</taxon>
        <taxon>Pezizomycotina</taxon>
        <taxon>Sordariomycetes</taxon>
        <taxon>Sordariomycetidae</taxon>
        <taxon>Sordariales</taxon>
        <taxon>Podosporaceae</taxon>
        <taxon>Podospora</taxon>
    </lineage>
</organism>
<evidence type="ECO:0000256" key="1">
    <source>
        <dbReference type="SAM" id="MobiDB-lite"/>
    </source>
</evidence>
<dbReference type="EMBL" id="MU865410">
    <property type="protein sequence ID" value="KAK4223905.1"/>
    <property type="molecule type" value="Genomic_DNA"/>
</dbReference>
<name>A0AAN7BI91_9PEZI</name>
<evidence type="ECO:0000256" key="2">
    <source>
        <dbReference type="SAM" id="Phobius"/>
    </source>
</evidence>
<feature type="region of interest" description="Disordered" evidence="1">
    <location>
        <begin position="1"/>
        <end position="78"/>
    </location>
</feature>
<feature type="compositionally biased region" description="Low complexity" evidence="1">
    <location>
        <begin position="45"/>
        <end position="58"/>
    </location>
</feature>
<evidence type="ECO:0000313" key="3">
    <source>
        <dbReference type="EMBL" id="KAK4223905.1"/>
    </source>
</evidence>
<reference evidence="3" key="1">
    <citation type="journal article" date="2023" name="Mol. Phylogenet. Evol.">
        <title>Genome-scale phylogeny and comparative genomics of the fungal order Sordariales.</title>
        <authorList>
            <person name="Hensen N."/>
            <person name="Bonometti L."/>
            <person name="Westerberg I."/>
            <person name="Brannstrom I.O."/>
            <person name="Guillou S."/>
            <person name="Cros-Aarteil S."/>
            <person name="Calhoun S."/>
            <person name="Haridas S."/>
            <person name="Kuo A."/>
            <person name="Mondo S."/>
            <person name="Pangilinan J."/>
            <person name="Riley R."/>
            <person name="LaButti K."/>
            <person name="Andreopoulos B."/>
            <person name="Lipzen A."/>
            <person name="Chen C."/>
            <person name="Yan M."/>
            <person name="Daum C."/>
            <person name="Ng V."/>
            <person name="Clum A."/>
            <person name="Steindorff A."/>
            <person name="Ohm R.A."/>
            <person name="Martin F."/>
            <person name="Silar P."/>
            <person name="Natvig D.O."/>
            <person name="Lalanne C."/>
            <person name="Gautier V."/>
            <person name="Ament-Velasquez S.L."/>
            <person name="Kruys A."/>
            <person name="Hutchinson M.I."/>
            <person name="Powell A.J."/>
            <person name="Barry K."/>
            <person name="Miller A.N."/>
            <person name="Grigoriev I.V."/>
            <person name="Debuchy R."/>
            <person name="Gladieux P."/>
            <person name="Hiltunen Thoren M."/>
            <person name="Johannesson H."/>
        </authorList>
    </citation>
    <scope>NUCLEOTIDE SEQUENCE</scope>
    <source>
        <strain evidence="3">CBS 990.96</strain>
    </source>
</reference>
<feature type="transmembrane region" description="Helical" evidence="2">
    <location>
        <begin position="88"/>
        <end position="108"/>
    </location>
</feature>
<evidence type="ECO:0000313" key="4">
    <source>
        <dbReference type="Proteomes" id="UP001301958"/>
    </source>
</evidence>
<feature type="region of interest" description="Disordered" evidence="1">
    <location>
        <begin position="115"/>
        <end position="138"/>
    </location>
</feature>
<dbReference type="Proteomes" id="UP001301958">
    <property type="component" value="Unassembled WGS sequence"/>
</dbReference>
<dbReference type="AlphaFoldDB" id="A0AAN7BI91"/>